<reference evidence="5" key="1">
    <citation type="journal article" date="2023" name="Proc. Natl. Acad. Sci. U.S.A.">
        <title>Genomic and structural basis for evolution of tropane alkaloid biosynthesis.</title>
        <authorList>
            <person name="Wanga Y.-J."/>
            <person name="Taina T."/>
            <person name="Yua J.-Y."/>
            <person name="Lia J."/>
            <person name="Xua B."/>
            <person name="Chenc J."/>
            <person name="D'Auriad J.C."/>
            <person name="Huanga J.-P."/>
            <person name="Huanga S.-X."/>
        </authorList>
    </citation>
    <scope>NUCLEOTIDE SEQUENCE [LARGE SCALE GENOMIC DNA]</scope>
    <source>
        <strain evidence="5">cv. KIB-2019</strain>
    </source>
</reference>
<dbReference type="GO" id="GO:0005829">
    <property type="term" value="C:cytosol"/>
    <property type="evidence" value="ECO:0007669"/>
    <property type="project" value="UniProtKB-ARBA"/>
</dbReference>
<sequence>MKLAEALGPLPVGELVFVIADLPIMAGQLQEVMVVIHIFITEFCETYFTLTQLNGLFSIWDGAYLYEMRTQKVKGATSSLEDDFYDLSFLEYDFATQSIANVYTFKQQSVLLSFVSFCLQEFSTSKVYLCKAVAKMQNDEGQNMDLYIPRKCSATNRLITSKDHASVQLNIGHLDEFGRYTGQFTTCALCGFIRAQGDADSALDRLWQKKKAEVGQQ</sequence>
<dbReference type="EMBL" id="JAJAGQ010000005">
    <property type="protein sequence ID" value="KAJ8562838.1"/>
    <property type="molecule type" value="Genomic_DNA"/>
</dbReference>
<dbReference type="GO" id="GO:1990904">
    <property type="term" value="C:ribonucleoprotein complex"/>
    <property type="evidence" value="ECO:0007669"/>
    <property type="project" value="UniProtKB-KW"/>
</dbReference>
<dbReference type="Pfam" id="PF01249">
    <property type="entry name" value="Ribosomal_S21e"/>
    <property type="match status" value="1"/>
</dbReference>
<comment type="caution">
    <text evidence="4">The sequence shown here is derived from an EMBL/GenBank/DDBJ whole genome shotgun (WGS) entry which is preliminary data.</text>
</comment>
<dbReference type="InterPro" id="IPR018279">
    <property type="entry name" value="Ribosomal_eS21_CS"/>
</dbReference>
<dbReference type="InterPro" id="IPR038579">
    <property type="entry name" value="Ribosomal_eS21_sf"/>
</dbReference>
<evidence type="ECO:0000313" key="4">
    <source>
        <dbReference type="EMBL" id="KAJ8562838.1"/>
    </source>
</evidence>
<comment type="similarity">
    <text evidence="1">Belongs to the eukaryotic ribosomal protein eS21 family.</text>
</comment>
<dbReference type="FunFam" id="3.30.1230.20:FF:000002">
    <property type="entry name" value="40S ribosomal protein S21"/>
    <property type="match status" value="1"/>
</dbReference>
<keyword evidence="2" id="KW-0689">Ribosomal protein</keyword>
<evidence type="ECO:0008006" key="6">
    <source>
        <dbReference type="Google" id="ProtNLM"/>
    </source>
</evidence>
<dbReference type="Proteomes" id="UP001152561">
    <property type="component" value="Unassembled WGS sequence"/>
</dbReference>
<dbReference type="Gene3D" id="3.30.1230.20">
    <property type="match status" value="1"/>
</dbReference>
<evidence type="ECO:0000256" key="2">
    <source>
        <dbReference type="ARBA" id="ARBA00022980"/>
    </source>
</evidence>
<dbReference type="AlphaFoldDB" id="A0A9Q1MPE1"/>
<name>A0A9Q1MPE1_9SOLA</name>
<evidence type="ECO:0000256" key="3">
    <source>
        <dbReference type="ARBA" id="ARBA00023274"/>
    </source>
</evidence>
<dbReference type="OrthoDB" id="522601at2759"/>
<dbReference type="GO" id="GO:0003735">
    <property type="term" value="F:structural constituent of ribosome"/>
    <property type="evidence" value="ECO:0007669"/>
    <property type="project" value="InterPro"/>
</dbReference>
<dbReference type="GO" id="GO:0006412">
    <property type="term" value="P:translation"/>
    <property type="evidence" value="ECO:0007669"/>
    <property type="project" value="InterPro"/>
</dbReference>
<evidence type="ECO:0000256" key="1">
    <source>
        <dbReference type="ARBA" id="ARBA00010228"/>
    </source>
</evidence>
<keyword evidence="3" id="KW-0687">Ribonucleoprotein</keyword>
<protein>
    <recommendedName>
        <fullName evidence="6">40S ribosomal protein S21</fullName>
    </recommendedName>
</protein>
<dbReference type="GO" id="GO:0005840">
    <property type="term" value="C:ribosome"/>
    <property type="evidence" value="ECO:0007669"/>
    <property type="project" value="UniProtKB-KW"/>
</dbReference>
<dbReference type="InterPro" id="IPR001931">
    <property type="entry name" value="Ribosomal_eS21"/>
</dbReference>
<dbReference type="GO" id="GO:0005634">
    <property type="term" value="C:nucleus"/>
    <property type="evidence" value="ECO:0007669"/>
    <property type="project" value="UniProtKB-ARBA"/>
</dbReference>
<organism evidence="4 5">
    <name type="scientific">Anisodus acutangulus</name>
    <dbReference type="NCBI Taxonomy" id="402998"/>
    <lineage>
        <taxon>Eukaryota</taxon>
        <taxon>Viridiplantae</taxon>
        <taxon>Streptophyta</taxon>
        <taxon>Embryophyta</taxon>
        <taxon>Tracheophyta</taxon>
        <taxon>Spermatophyta</taxon>
        <taxon>Magnoliopsida</taxon>
        <taxon>eudicotyledons</taxon>
        <taxon>Gunneridae</taxon>
        <taxon>Pentapetalae</taxon>
        <taxon>asterids</taxon>
        <taxon>lamiids</taxon>
        <taxon>Solanales</taxon>
        <taxon>Solanaceae</taxon>
        <taxon>Solanoideae</taxon>
        <taxon>Hyoscyameae</taxon>
        <taxon>Anisodus</taxon>
    </lineage>
</organism>
<dbReference type="PANTHER" id="PTHR10442">
    <property type="entry name" value="40S RIBOSOMAL PROTEIN S21"/>
    <property type="match status" value="1"/>
</dbReference>
<evidence type="ECO:0000313" key="5">
    <source>
        <dbReference type="Proteomes" id="UP001152561"/>
    </source>
</evidence>
<accession>A0A9Q1MPE1</accession>
<gene>
    <name evidence="4" type="ORF">K7X08_031290</name>
</gene>
<dbReference type="PROSITE" id="PS00996">
    <property type="entry name" value="RIBOSOMAL_S21E"/>
    <property type="match status" value="1"/>
</dbReference>
<proteinExistence type="inferred from homology"/>
<keyword evidence="5" id="KW-1185">Reference proteome</keyword>